<evidence type="ECO:0000313" key="3">
    <source>
        <dbReference type="Proteomes" id="UP001501867"/>
    </source>
</evidence>
<sequence>MVRPAGAGLWFPGTEARDPTAFRESRVGSSRTQQEVRTLMTVTVTGAARVQEFVFVSAPVVSG</sequence>
<keyword evidence="3" id="KW-1185">Reference proteome</keyword>
<reference evidence="2 3" key="1">
    <citation type="journal article" date="2019" name="Int. J. Syst. Evol. Microbiol.">
        <title>The Global Catalogue of Microorganisms (GCM) 10K type strain sequencing project: providing services to taxonomists for standard genome sequencing and annotation.</title>
        <authorList>
            <consortium name="The Broad Institute Genomics Platform"/>
            <consortium name="The Broad Institute Genome Sequencing Center for Infectious Disease"/>
            <person name="Wu L."/>
            <person name="Ma J."/>
        </authorList>
    </citation>
    <scope>NUCLEOTIDE SEQUENCE [LARGE SCALE GENOMIC DNA]</scope>
    <source>
        <strain evidence="2 3">JCM 4505</strain>
    </source>
</reference>
<dbReference type="Proteomes" id="UP001501867">
    <property type="component" value="Unassembled WGS sequence"/>
</dbReference>
<dbReference type="EMBL" id="BAAABV010000024">
    <property type="protein sequence ID" value="GAA0312876.1"/>
    <property type="molecule type" value="Genomic_DNA"/>
</dbReference>
<accession>A0ABN0VND4</accession>
<organism evidence="2 3">
    <name type="scientific">Streptomyces polychromogenes</name>
    <dbReference type="NCBI Taxonomy" id="67342"/>
    <lineage>
        <taxon>Bacteria</taxon>
        <taxon>Bacillati</taxon>
        <taxon>Actinomycetota</taxon>
        <taxon>Actinomycetes</taxon>
        <taxon>Kitasatosporales</taxon>
        <taxon>Streptomycetaceae</taxon>
        <taxon>Streptomyces</taxon>
    </lineage>
</organism>
<name>A0ABN0VND4_9ACTN</name>
<evidence type="ECO:0000256" key="1">
    <source>
        <dbReference type="SAM" id="MobiDB-lite"/>
    </source>
</evidence>
<protein>
    <submittedName>
        <fullName evidence="2">Uncharacterized protein</fullName>
    </submittedName>
</protein>
<comment type="caution">
    <text evidence="2">The sequence shown here is derived from an EMBL/GenBank/DDBJ whole genome shotgun (WGS) entry which is preliminary data.</text>
</comment>
<proteinExistence type="predicted"/>
<evidence type="ECO:0000313" key="2">
    <source>
        <dbReference type="EMBL" id="GAA0312876.1"/>
    </source>
</evidence>
<feature type="compositionally biased region" description="Basic and acidic residues" evidence="1">
    <location>
        <begin position="15"/>
        <end position="26"/>
    </location>
</feature>
<gene>
    <name evidence="2" type="ORF">GCM10010302_59740</name>
</gene>
<feature type="region of interest" description="Disordered" evidence="1">
    <location>
        <begin position="1"/>
        <end position="29"/>
    </location>
</feature>